<dbReference type="PROSITE" id="PS00138">
    <property type="entry name" value="SUBTILASE_SER"/>
    <property type="match status" value="1"/>
</dbReference>
<evidence type="ECO:0000313" key="7">
    <source>
        <dbReference type="Proteomes" id="UP000777784"/>
    </source>
</evidence>
<sequence>MTTRRINEGYRVMMGGMLLACFMISLCMVTVPTLGQAVTMRPKDPDLTIHTALYDAIEMEASGDFSRSELKNVMRRRSVYLDDLGRVHVEIIGPEGGPAITASALTPYGAELENAWRNRADAWIPLPQVVNLARRLAPNYRLQKAMYGTPTSVMGEGPAETNSQSYRDGGADGAGLTIAIFDGGFDNLTEAMNNGDAPPPGQATRINLTSTDFEEPDDGTHGTGCVEAAYDHCPGATWRIYKYHTLVDLGNAVDDAIGYGVDIISHSIAWYNTGWEDDSGDACNEARNAAEAGIFFFTAAGNSATEHWQGFYNAGPDAPNVHDWIDGDEMLSVTVPDGQTVSFFLSWDHTNGQVYDYDLSLWGNGGSMLLDYSNFGGNTFEEVSYDNSTGSDRVVELRIERESGGSTEMEIFMKGSATWNEHIIAAGSTISPTNCTHPNVIVVGAVHHGLYDYPNGFNTIMSYSSQGPSNSGMTLPDICGPTHTIGFTYDDPIQGFGGTSCATPNCAGAMCAFWSADTQLLQRGVWWLTLRQADLWRDWGVDGEDNVYGWGGLFLTDYVEHTIWVARSYENYADDRGYPFYTVQAAHDAQVPGGRLLFFPGGTYPEPATLSTNMRLETIEHDATLGQ</sequence>
<protein>
    <submittedName>
        <fullName evidence="6">S8 family serine peptidase</fullName>
    </submittedName>
</protein>
<dbReference type="SUPFAM" id="SSF52743">
    <property type="entry name" value="Subtilisin-like"/>
    <property type="match status" value="1"/>
</dbReference>
<name>A0A948W7G9_UNCEI</name>
<evidence type="ECO:0000256" key="4">
    <source>
        <dbReference type="ARBA" id="ARBA00022825"/>
    </source>
</evidence>
<evidence type="ECO:0000256" key="3">
    <source>
        <dbReference type="ARBA" id="ARBA00022801"/>
    </source>
</evidence>
<dbReference type="GO" id="GO:0004252">
    <property type="term" value="F:serine-type endopeptidase activity"/>
    <property type="evidence" value="ECO:0007669"/>
    <property type="project" value="InterPro"/>
</dbReference>
<feature type="domain" description="Peptidase S8/S53" evidence="5">
    <location>
        <begin position="431"/>
        <end position="551"/>
    </location>
</feature>
<keyword evidence="3" id="KW-0378">Hydrolase</keyword>
<comment type="caution">
    <text evidence="6">The sequence shown here is derived from an EMBL/GenBank/DDBJ whole genome shotgun (WGS) entry which is preliminary data.</text>
</comment>
<evidence type="ECO:0000259" key="5">
    <source>
        <dbReference type="Pfam" id="PF00082"/>
    </source>
</evidence>
<evidence type="ECO:0000256" key="1">
    <source>
        <dbReference type="ARBA" id="ARBA00011073"/>
    </source>
</evidence>
<dbReference type="InterPro" id="IPR036852">
    <property type="entry name" value="Peptidase_S8/S53_dom_sf"/>
</dbReference>
<dbReference type="Gene3D" id="2.60.120.380">
    <property type="match status" value="1"/>
</dbReference>
<dbReference type="Proteomes" id="UP000777784">
    <property type="component" value="Unassembled WGS sequence"/>
</dbReference>
<dbReference type="Pfam" id="PF00082">
    <property type="entry name" value="Peptidase_S8"/>
    <property type="match status" value="2"/>
</dbReference>
<dbReference type="AlphaFoldDB" id="A0A948W7G9"/>
<keyword evidence="2" id="KW-0645">Protease</keyword>
<dbReference type="PANTHER" id="PTHR43806">
    <property type="entry name" value="PEPTIDASE S8"/>
    <property type="match status" value="1"/>
</dbReference>
<evidence type="ECO:0000313" key="6">
    <source>
        <dbReference type="EMBL" id="MBU2692589.1"/>
    </source>
</evidence>
<dbReference type="PANTHER" id="PTHR43806:SF11">
    <property type="entry name" value="CEREVISIN-RELATED"/>
    <property type="match status" value="1"/>
</dbReference>
<organism evidence="6 7">
    <name type="scientific">Eiseniibacteriota bacterium</name>
    <dbReference type="NCBI Taxonomy" id="2212470"/>
    <lineage>
        <taxon>Bacteria</taxon>
        <taxon>Candidatus Eiseniibacteriota</taxon>
    </lineage>
</organism>
<keyword evidence="4" id="KW-0720">Serine protease</keyword>
<dbReference type="InterPro" id="IPR015500">
    <property type="entry name" value="Peptidase_S8_subtilisin-rel"/>
</dbReference>
<evidence type="ECO:0000256" key="2">
    <source>
        <dbReference type="ARBA" id="ARBA00022670"/>
    </source>
</evidence>
<dbReference type="PRINTS" id="PR00723">
    <property type="entry name" value="SUBTILISIN"/>
</dbReference>
<dbReference type="InterPro" id="IPR023828">
    <property type="entry name" value="Peptidase_S8_Ser-AS"/>
</dbReference>
<dbReference type="GO" id="GO:0006508">
    <property type="term" value="P:proteolysis"/>
    <property type="evidence" value="ECO:0007669"/>
    <property type="project" value="UniProtKB-KW"/>
</dbReference>
<dbReference type="InterPro" id="IPR050131">
    <property type="entry name" value="Peptidase_S8_subtilisin-like"/>
</dbReference>
<reference evidence="6" key="1">
    <citation type="submission" date="2021-05" db="EMBL/GenBank/DDBJ databases">
        <title>Energy efficiency and biological interactions define the core microbiome of deep oligotrophic groundwater.</title>
        <authorList>
            <person name="Mehrshad M."/>
            <person name="Lopez-Fernandez M."/>
            <person name="Bell E."/>
            <person name="Bernier-Latmani R."/>
            <person name="Bertilsson S."/>
            <person name="Dopson M."/>
        </authorList>
    </citation>
    <scope>NUCLEOTIDE SEQUENCE</scope>
    <source>
        <strain evidence="6">Modern_marine.mb.64</strain>
    </source>
</reference>
<gene>
    <name evidence="6" type="ORF">KJ970_16870</name>
</gene>
<dbReference type="InterPro" id="IPR000209">
    <property type="entry name" value="Peptidase_S8/S53_dom"/>
</dbReference>
<dbReference type="EMBL" id="JAHJDP010000096">
    <property type="protein sequence ID" value="MBU2692589.1"/>
    <property type="molecule type" value="Genomic_DNA"/>
</dbReference>
<accession>A0A948W7G9</accession>
<dbReference type="Gene3D" id="3.40.50.200">
    <property type="entry name" value="Peptidase S8/S53 domain"/>
    <property type="match status" value="1"/>
</dbReference>
<comment type="similarity">
    <text evidence="1">Belongs to the peptidase S8 family.</text>
</comment>
<feature type="domain" description="Peptidase S8/S53" evidence="5">
    <location>
        <begin position="173"/>
        <end position="313"/>
    </location>
</feature>
<proteinExistence type="inferred from homology"/>